<dbReference type="PANTHER" id="PTHR33525:SF3">
    <property type="entry name" value="RIBONUCLEASE Y"/>
    <property type="match status" value="1"/>
</dbReference>
<name>A0A9D1N2A5_9CLOT</name>
<dbReference type="InterPro" id="IPR013976">
    <property type="entry name" value="HDOD"/>
</dbReference>
<dbReference type="AlphaFoldDB" id="A0A9D1N2A5"/>
<dbReference type="Pfam" id="PF08668">
    <property type="entry name" value="HDOD"/>
    <property type="match status" value="1"/>
</dbReference>
<dbReference type="EMBL" id="DVOD01000069">
    <property type="protein sequence ID" value="HIU93346.1"/>
    <property type="molecule type" value="Genomic_DNA"/>
</dbReference>
<dbReference type="SUPFAM" id="SSF109604">
    <property type="entry name" value="HD-domain/PDEase-like"/>
    <property type="match status" value="1"/>
</dbReference>
<dbReference type="InterPro" id="IPR052340">
    <property type="entry name" value="RNase_Y/CdgJ"/>
</dbReference>
<gene>
    <name evidence="2" type="ORF">IAD26_09480</name>
</gene>
<proteinExistence type="predicted"/>
<dbReference type="PROSITE" id="PS51833">
    <property type="entry name" value="HDOD"/>
    <property type="match status" value="1"/>
</dbReference>
<reference evidence="2" key="2">
    <citation type="journal article" date="2021" name="PeerJ">
        <title>Extensive microbial diversity within the chicken gut microbiome revealed by metagenomics and culture.</title>
        <authorList>
            <person name="Gilroy R."/>
            <person name="Ravi A."/>
            <person name="Getino M."/>
            <person name="Pursley I."/>
            <person name="Horton D.L."/>
            <person name="Alikhan N.F."/>
            <person name="Baker D."/>
            <person name="Gharbi K."/>
            <person name="Hall N."/>
            <person name="Watson M."/>
            <person name="Adriaenssens E.M."/>
            <person name="Foster-Nyarko E."/>
            <person name="Jarju S."/>
            <person name="Secka A."/>
            <person name="Antonio M."/>
            <person name="Oren A."/>
            <person name="Chaudhuri R.R."/>
            <person name="La Ragione R."/>
            <person name="Hildebrand F."/>
            <person name="Pallen M.J."/>
        </authorList>
    </citation>
    <scope>NUCLEOTIDE SEQUENCE</scope>
    <source>
        <strain evidence="2">CHK154-7741</strain>
    </source>
</reference>
<accession>A0A9D1N2A5</accession>
<dbReference type="Proteomes" id="UP000886748">
    <property type="component" value="Unassembled WGS sequence"/>
</dbReference>
<comment type="caution">
    <text evidence="2">The sequence shown here is derived from an EMBL/GenBank/DDBJ whole genome shotgun (WGS) entry which is preliminary data.</text>
</comment>
<organism evidence="2 3">
    <name type="scientific">Candidatus Limenecus avicola</name>
    <dbReference type="NCBI Taxonomy" id="2840847"/>
    <lineage>
        <taxon>Bacteria</taxon>
        <taxon>Bacillati</taxon>
        <taxon>Bacillota</taxon>
        <taxon>Clostridia</taxon>
        <taxon>Eubacteriales</taxon>
        <taxon>Clostridiaceae</taxon>
        <taxon>Clostridiaceae incertae sedis</taxon>
        <taxon>Candidatus Limenecus</taxon>
    </lineage>
</organism>
<protein>
    <submittedName>
        <fullName evidence="2">HDOD domain-containing protein</fullName>
    </submittedName>
</protein>
<evidence type="ECO:0000313" key="3">
    <source>
        <dbReference type="Proteomes" id="UP000886748"/>
    </source>
</evidence>
<evidence type="ECO:0000259" key="1">
    <source>
        <dbReference type="PROSITE" id="PS51833"/>
    </source>
</evidence>
<reference evidence="2" key="1">
    <citation type="submission" date="2020-10" db="EMBL/GenBank/DDBJ databases">
        <authorList>
            <person name="Gilroy R."/>
        </authorList>
    </citation>
    <scope>NUCLEOTIDE SEQUENCE</scope>
    <source>
        <strain evidence="2">CHK154-7741</strain>
    </source>
</reference>
<feature type="domain" description="HDOD" evidence="1">
    <location>
        <begin position="15"/>
        <end position="204"/>
    </location>
</feature>
<dbReference type="Gene3D" id="1.10.3210.10">
    <property type="entry name" value="Hypothetical protein af1432"/>
    <property type="match status" value="1"/>
</dbReference>
<evidence type="ECO:0000313" key="2">
    <source>
        <dbReference type="EMBL" id="HIU93346.1"/>
    </source>
</evidence>
<dbReference type="PANTHER" id="PTHR33525">
    <property type="match status" value="1"/>
</dbReference>
<sequence>MTINAQQVLDQIKEIPAMPNVIVKALGIIKDDQSGTKELSEIMAYDQALTSQVLKLVNSAYYGFAQEITSVNKALALLGMTQTKNIIIAVAMKPMLTSQGGRDMWKHSLRCAVACEYLAEKTGVVDTGDAFTIGFLHDIGKIVLNIVDTMTYQKVRTMVKNGMDIIEAENEMFETNHADMGFLLAKKWKLSVLLANCIKYHHDPLSSSMPQVSTLAYAANKISHEEPDVMDEALVKEQLNISISELMQYREEIIAKANSLFAQLNAG</sequence>